<keyword evidence="4 5" id="KW-0472">Membrane</keyword>
<evidence type="ECO:0000313" key="8">
    <source>
        <dbReference type="Proteomes" id="UP000095488"/>
    </source>
</evidence>
<keyword evidence="2 5" id="KW-0812">Transmembrane</keyword>
<feature type="transmembrane region" description="Helical" evidence="5">
    <location>
        <begin position="65"/>
        <end position="83"/>
    </location>
</feature>
<dbReference type="EMBL" id="CYZR01000002">
    <property type="protein sequence ID" value="CUN70654.1"/>
    <property type="molecule type" value="Genomic_DNA"/>
</dbReference>
<dbReference type="PANTHER" id="PTHR21016:SF25">
    <property type="entry name" value="TM2 DOMAIN-CONTAINING PROTEIN DDB_G0277895-RELATED"/>
    <property type="match status" value="1"/>
</dbReference>
<protein>
    <submittedName>
        <fullName evidence="7">TM2 domain</fullName>
    </submittedName>
</protein>
<keyword evidence="8" id="KW-1185">Reference proteome</keyword>
<reference evidence="7 8" key="1">
    <citation type="submission" date="2015-09" db="EMBL/GenBank/DDBJ databases">
        <authorList>
            <consortium name="Pathogen Informatics"/>
            <person name="Wu L."/>
            <person name="Ma J."/>
        </authorList>
    </citation>
    <scope>NUCLEOTIDE SEQUENCE [LARGE SCALE GENOMIC DNA]</scope>
    <source>
        <strain evidence="7 8">2789STDY5834858</strain>
    </source>
</reference>
<evidence type="ECO:0000259" key="6">
    <source>
        <dbReference type="Pfam" id="PF05154"/>
    </source>
</evidence>
<evidence type="ECO:0000256" key="5">
    <source>
        <dbReference type="SAM" id="Phobius"/>
    </source>
</evidence>
<evidence type="ECO:0000256" key="1">
    <source>
        <dbReference type="ARBA" id="ARBA00004141"/>
    </source>
</evidence>
<feature type="transmembrane region" description="Helical" evidence="5">
    <location>
        <begin position="89"/>
        <end position="110"/>
    </location>
</feature>
<dbReference type="InterPro" id="IPR050932">
    <property type="entry name" value="TM2D1-3-like"/>
</dbReference>
<evidence type="ECO:0000256" key="2">
    <source>
        <dbReference type="ARBA" id="ARBA00022692"/>
    </source>
</evidence>
<dbReference type="PANTHER" id="PTHR21016">
    <property type="entry name" value="BETA-AMYLOID BINDING PROTEIN-RELATED"/>
    <property type="match status" value="1"/>
</dbReference>
<dbReference type="Proteomes" id="UP000095488">
    <property type="component" value="Unassembled WGS sequence"/>
</dbReference>
<dbReference type="RefSeq" id="WP_055258073.1">
    <property type="nucleotide sequence ID" value="NZ_CABIXL010000002.1"/>
</dbReference>
<comment type="subcellular location">
    <subcellularLocation>
        <location evidence="1">Membrane</location>
        <topology evidence="1">Multi-pass membrane protein</topology>
    </subcellularLocation>
</comment>
<comment type="caution">
    <text evidence="7">The sequence shown here is derived from an EMBL/GenBank/DDBJ whole genome shotgun (WGS) entry which is preliminary data.</text>
</comment>
<dbReference type="Pfam" id="PF05154">
    <property type="entry name" value="TM2"/>
    <property type="match status" value="1"/>
</dbReference>
<evidence type="ECO:0000313" key="7">
    <source>
        <dbReference type="EMBL" id="CUN70654.1"/>
    </source>
</evidence>
<evidence type="ECO:0000256" key="4">
    <source>
        <dbReference type="ARBA" id="ARBA00023136"/>
    </source>
</evidence>
<dbReference type="InterPro" id="IPR007829">
    <property type="entry name" value="TM2"/>
</dbReference>
<gene>
    <name evidence="7" type="ORF">ERS852473_00913</name>
</gene>
<evidence type="ECO:0000256" key="3">
    <source>
        <dbReference type="ARBA" id="ARBA00022989"/>
    </source>
</evidence>
<accession>A0ABP2AQP1</accession>
<sequence length="131" mass="14265">MFCRNCGKEMQDKSSVCIYCGVKKNHGNKYCPNCGCETEELADFCTNCGIKLPKLYPSVQGKSKVLAGLLGIFLGGFGIHRFYLGYFGIGLLQLLLSICSLGLTSIWGFIEGILILCDSIITTDHDGNPLV</sequence>
<proteinExistence type="predicted"/>
<keyword evidence="3 5" id="KW-1133">Transmembrane helix</keyword>
<feature type="domain" description="TM2" evidence="6">
    <location>
        <begin position="60"/>
        <end position="113"/>
    </location>
</feature>
<organism evidence="7 8">
    <name type="scientific">Sarcina ventriculi</name>
    <name type="common">Clostridium ventriculi</name>
    <dbReference type="NCBI Taxonomy" id="1267"/>
    <lineage>
        <taxon>Bacteria</taxon>
        <taxon>Bacillati</taxon>
        <taxon>Bacillota</taxon>
        <taxon>Clostridia</taxon>
        <taxon>Eubacteriales</taxon>
        <taxon>Clostridiaceae</taxon>
        <taxon>Sarcina</taxon>
    </lineage>
</organism>
<name>A0ABP2AQP1_SARVE</name>